<comment type="caution">
    <text evidence="2">The sequence shown here is derived from an EMBL/GenBank/DDBJ whole genome shotgun (WGS) entry which is preliminary data.</text>
</comment>
<reference evidence="3" key="1">
    <citation type="journal article" date="2019" name="Int. J. Syst. Evol. Microbiol.">
        <title>The Global Catalogue of Microorganisms (GCM) 10K type strain sequencing project: providing services to taxonomists for standard genome sequencing and annotation.</title>
        <authorList>
            <consortium name="The Broad Institute Genomics Platform"/>
            <consortium name="The Broad Institute Genome Sequencing Center for Infectious Disease"/>
            <person name="Wu L."/>
            <person name="Ma J."/>
        </authorList>
    </citation>
    <scope>NUCLEOTIDE SEQUENCE [LARGE SCALE GENOMIC DNA]</scope>
    <source>
        <strain evidence="3">CGMCC 4.7455</strain>
    </source>
</reference>
<feature type="compositionally biased region" description="Low complexity" evidence="1">
    <location>
        <begin position="174"/>
        <end position="202"/>
    </location>
</feature>
<dbReference type="EMBL" id="JBHUFU010000001">
    <property type="protein sequence ID" value="MFD1828829.1"/>
    <property type="molecule type" value="Genomic_DNA"/>
</dbReference>
<keyword evidence="3" id="KW-1185">Reference proteome</keyword>
<dbReference type="RefSeq" id="WP_380896676.1">
    <property type="nucleotide sequence ID" value="NZ_JBHUFU010000001.1"/>
</dbReference>
<gene>
    <name evidence="2" type="ORF">ACFSJS_04010</name>
</gene>
<proteinExistence type="predicted"/>
<feature type="compositionally biased region" description="Low complexity" evidence="1">
    <location>
        <begin position="1"/>
        <end position="19"/>
    </location>
</feature>
<sequence length="268" mass="27524">MPDKSTGAAGTATKATNKAGDLRKALADPTPLYFAAGVIDKIREVAPERLAAVKDKTADPKAVQERLAQQAKQTQSRLTSALSGLDTDLRKLREQAQHLAFQGIGLAAEYAVKAREGYGELAERGRGAVRTWRGGEENGGKAVVRTAPASSRRGEAVVVEAGGEEGRPRSARSGTRQGTAQKTAAQKTSAQKTAAQRTATRKTAAEKSTARRDAAGTAGGTGAEEPTPKTVAKKATAKKATAKKTADGSAPGSSARTAGGTDAGTSRS</sequence>
<accession>A0ABW4PEY3</accession>
<dbReference type="Proteomes" id="UP001597365">
    <property type="component" value="Unassembled WGS sequence"/>
</dbReference>
<feature type="region of interest" description="Disordered" evidence="1">
    <location>
        <begin position="131"/>
        <end position="268"/>
    </location>
</feature>
<name>A0ABW4PEY3_9ACTN</name>
<evidence type="ECO:0000313" key="3">
    <source>
        <dbReference type="Proteomes" id="UP001597365"/>
    </source>
</evidence>
<feature type="compositionally biased region" description="Basic and acidic residues" evidence="1">
    <location>
        <begin position="203"/>
        <end position="214"/>
    </location>
</feature>
<evidence type="ECO:0000313" key="2">
    <source>
        <dbReference type="EMBL" id="MFD1828829.1"/>
    </source>
</evidence>
<feature type="compositionally biased region" description="Basic residues" evidence="1">
    <location>
        <begin position="231"/>
        <end position="242"/>
    </location>
</feature>
<organism evidence="2 3">
    <name type="scientific">Streptomyces desertarenae</name>
    <dbReference type="NCBI Taxonomy" id="2666184"/>
    <lineage>
        <taxon>Bacteria</taxon>
        <taxon>Bacillati</taxon>
        <taxon>Actinomycetota</taxon>
        <taxon>Actinomycetes</taxon>
        <taxon>Kitasatosporales</taxon>
        <taxon>Streptomycetaceae</taxon>
        <taxon>Streptomyces</taxon>
    </lineage>
</organism>
<feature type="region of interest" description="Disordered" evidence="1">
    <location>
        <begin position="1"/>
        <end position="22"/>
    </location>
</feature>
<protein>
    <submittedName>
        <fullName evidence="2">Uncharacterized protein</fullName>
    </submittedName>
</protein>
<evidence type="ECO:0000256" key="1">
    <source>
        <dbReference type="SAM" id="MobiDB-lite"/>
    </source>
</evidence>